<reference evidence="5" key="2">
    <citation type="submission" date="2023-06" db="EMBL/GenBank/DDBJ databases">
        <authorList>
            <consortium name="Lawrence Berkeley National Laboratory"/>
            <person name="Haridas S."/>
            <person name="Hensen N."/>
            <person name="Bonometti L."/>
            <person name="Westerberg I."/>
            <person name="Brannstrom I.O."/>
            <person name="Guillou S."/>
            <person name="Cros-Aarteil S."/>
            <person name="Calhoun S."/>
            <person name="Kuo A."/>
            <person name="Mondo S."/>
            <person name="Pangilinan J."/>
            <person name="Riley R."/>
            <person name="Labutti K."/>
            <person name="Andreopoulos B."/>
            <person name="Lipzen A."/>
            <person name="Chen C."/>
            <person name="Yanf M."/>
            <person name="Daum C."/>
            <person name="Ng V."/>
            <person name="Clum A."/>
            <person name="Steindorff A."/>
            <person name="Ohm R."/>
            <person name="Martin F."/>
            <person name="Silar P."/>
            <person name="Natvig D."/>
            <person name="Lalanne C."/>
            <person name="Gautier V."/>
            <person name="Ament-Velasquez S.L."/>
            <person name="Kruys A."/>
            <person name="Hutchinson M.I."/>
            <person name="Powell A.J."/>
            <person name="Barry K."/>
            <person name="Miller A.N."/>
            <person name="Grigoriev I.V."/>
            <person name="Debuchy R."/>
            <person name="Gladieux P."/>
            <person name="Thoren M.H."/>
            <person name="Johannesson H."/>
        </authorList>
    </citation>
    <scope>NUCLEOTIDE SEQUENCE</scope>
    <source>
        <strain evidence="5">CBS 168.71</strain>
    </source>
</reference>
<dbReference type="PANTHER" id="PTHR42341:SF2">
    <property type="entry name" value="HYDROPHOBIN"/>
    <property type="match status" value="1"/>
</dbReference>
<organism evidence="5 6">
    <name type="scientific">Chaetomium fimeti</name>
    <dbReference type="NCBI Taxonomy" id="1854472"/>
    <lineage>
        <taxon>Eukaryota</taxon>
        <taxon>Fungi</taxon>
        <taxon>Dikarya</taxon>
        <taxon>Ascomycota</taxon>
        <taxon>Pezizomycotina</taxon>
        <taxon>Sordariomycetes</taxon>
        <taxon>Sordariomycetidae</taxon>
        <taxon>Sordariales</taxon>
        <taxon>Chaetomiaceae</taxon>
        <taxon>Chaetomium</taxon>
    </lineage>
</organism>
<keyword evidence="3" id="KW-1015">Disulfide bond</keyword>
<feature type="chain" id="PRO_5041970006" evidence="4">
    <location>
        <begin position="18"/>
        <end position="99"/>
    </location>
</feature>
<feature type="signal peptide" evidence="4">
    <location>
        <begin position="1"/>
        <end position="17"/>
    </location>
</feature>
<dbReference type="GeneID" id="87841235"/>
<evidence type="ECO:0000256" key="3">
    <source>
        <dbReference type="ARBA" id="ARBA00023157"/>
    </source>
</evidence>
<dbReference type="Pfam" id="PF06766">
    <property type="entry name" value="Hydrophobin_2"/>
    <property type="match status" value="1"/>
</dbReference>
<dbReference type="InterPro" id="IPR010636">
    <property type="entry name" value="Class_II_hydrophobin"/>
</dbReference>
<dbReference type="SUPFAM" id="SSF101751">
    <property type="entry name" value="Hydrophobin II, HfbII"/>
    <property type="match status" value="1"/>
</dbReference>
<comment type="caution">
    <text evidence="5">The sequence shown here is derived from an EMBL/GenBank/DDBJ whole genome shotgun (WGS) entry which is preliminary data.</text>
</comment>
<dbReference type="PANTHER" id="PTHR42341">
    <property type="entry name" value="HYDROPHOBIN"/>
    <property type="match status" value="1"/>
</dbReference>
<dbReference type="EMBL" id="JAUEPN010000006">
    <property type="protein sequence ID" value="KAK3292948.1"/>
    <property type="molecule type" value="Genomic_DNA"/>
</dbReference>
<accession>A0AAE0HAI6</accession>
<reference evidence="5" key="1">
    <citation type="journal article" date="2023" name="Mol. Phylogenet. Evol.">
        <title>Genome-scale phylogeny and comparative genomics of the fungal order Sordariales.</title>
        <authorList>
            <person name="Hensen N."/>
            <person name="Bonometti L."/>
            <person name="Westerberg I."/>
            <person name="Brannstrom I.O."/>
            <person name="Guillou S."/>
            <person name="Cros-Aarteil S."/>
            <person name="Calhoun S."/>
            <person name="Haridas S."/>
            <person name="Kuo A."/>
            <person name="Mondo S."/>
            <person name="Pangilinan J."/>
            <person name="Riley R."/>
            <person name="LaButti K."/>
            <person name="Andreopoulos B."/>
            <person name="Lipzen A."/>
            <person name="Chen C."/>
            <person name="Yan M."/>
            <person name="Daum C."/>
            <person name="Ng V."/>
            <person name="Clum A."/>
            <person name="Steindorff A."/>
            <person name="Ohm R.A."/>
            <person name="Martin F."/>
            <person name="Silar P."/>
            <person name="Natvig D.O."/>
            <person name="Lalanne C."/>
            <person name="Gautier V."/>
            <person name="Ament-Velasquez S.L."/>
            <person name="Kruys A."/>
            <person name="Hutchinson M.I."/>
            <person name="Powell A.J."/>
            <person name="Barry K."/>
            <person name="Miller A.N."/>
            <person name="Grigoriev I.V."/>
            <person name="Debuchy R."/>
            <person name="Gladieux P."/>
            <person name="Hiltunen Thoren M."/>
            <person name="Johannesson H."/>
        </authorList>
    </citation>
    <scope>NUCLEOTIDE SEQUENCE</scope>
    <source>
        <strain evidence="5">CBS 168.71</strain>
    </source>
</reference>
<comment type="similarity">
    <text evidence="2">Belongs to the cerato-ulmin hydrophobin family.</text>
</comment>
<evidence type="ECO:0000313" key="6">
    <source>
        <dbReference type="Proteomes" id="UP001278766"/>
    </source>
</evidence>
<dbReference type="Proteomes" id="UP001278766">
    <property type="component" value="Unassembled WGS sequence"/>
</dbReference>
<dbReference type="Gene3D" id="3.20.120.10">
    <property type="entry name" value="Hydrophobin"/>
    <property type="match status" value="1"/>
</dbReference>
<dbReference type="AlphaFoldDB" id="A0AAE0HAI6"/>
<dbReference type="InterPro" id="IPR036686">
    <property type="entry name" value="Class_II_Hydrophobin_sf"/>
</dbReference>
<evidence type="ECO:0000256" key="1">
    <source>
        <dbReference type="ARBA" id="ARBA00004196"/>
    </source>
</evidence>
<evidence type="ECO:0000256" key="4">
    <source>
        <dbReference type="SAM" id="SignalP"/>
    </source>
</evidence>
<proteinExistence type="inferred from homology"/>
<name>A0AAE0HAI6_9PEZI</name>
<evidence type="ECO:0000313" key="5">
    <source>
        <dbReference type="EMBL" id="KAK3292948.1"/>
    </source>
</evidence>
<keyword evidence="4" id="KW-0732">Signal</keyword>
<evidence type="ECO:0000256" key="2">
    <source>
        <dbReference type="ARBA" id="ARBA00009576"/>
    </source>
</evidence>
<protein>
    <submittedName>
        <fullName evidence="5">Magnaporin</fullName>
    </submittedName>
</protein>
<dbReference type="RefSeq" id="XP_062656462.1">
    <property type="nucleotide sequence ID" value="XM_062804287.1"/>
</dbReference>
<keyword evidence="6" id="KW-1185">Reference proteome</keyword>
<gene>
    <name evidence="5" type="ORF">B0H64DRAFT_403187</name>
</gene>
<dbReference type="GO" id="GO:0005576">
    <property type="term" value="C:extracellular region"/>
    <property type="evidence" value="ECO:0007669"/>
    <property type="project" value="InterPro"/>
</dbReference>
<comment type="subcellular location">
    <subcellularLocation>
        <location evidence="1">Cell envelope</location>
    </subcellularLocation>
</comment>
<dbReference type="CDD" id="cd23508">
    <property type="entry name" value="hydrophobin_II"/>
    <property type="match status" value="1"/>
</dbReference>
<sequence length="99" mass="10321">MKFATALASICFTLAAALPAQVEERQAYVPCPAGIYSNARCCDRDAFGIPRIGCSTPSDTPTNAANFRDICAEKGEVASCCVTPLFPGSEVVCDEAPGV</sequence>